<accession>A0A815U2Q6</accession>
<reference evidence="1" key="1">
    <citation type="submission" date="2021-02" db="EMBL/GenBank/DDBJ databases">
        <authorList>
            <person name="Nowell W R."/>
        </authorList>
    </citation>
    <scope>NUCLEOTIDE SEQUENCE</scope>
</reference>
<dbReference type="AlphaFoldDB" id="A0A815U2Q6"/>
<evidence type="ECO:0000313" key="3">
    <source>
        <dbReference type="Proteomes" id="UP000663864"/>
    </source>
</evidence>
<comment type="caution">
    <text evidence="1">The sequence shown here is derived from an EMBL/GenBank/DDBJ whole genome shotgun (WGS) entry which is preliminary data.</text>
</comment>
<organism evidence="1 3">
    <name type="scientific">Rotaria sordida</name>
    <dbReference type="NCBI Taxonomy" id="392033"/>
    <lineage>
        <taxon>Eukaryota</taxon>
        <taxon>Metazoa</taxon>
        <taxon>Spiralia</taxon>
        <taxon>Gnathifera</taxon>
        <taxon>Rotifera</taxon>
        <taxon>Eurotatoria</taxon>
        <taxon>Bdelloidea</taxon>
        <taxon>Philodinida</taxon>
        <taxon>Philodinidae</taxon>
        <taxon>Rotaria</taxon>
    </lineage>
</organism>
<evidence type="ECO:0000313" key="1">
    <source>
        <dbReference type="EMBL" id="CAF1508484.1"/>
    </source>
</evidence>
<dbReference type="EMBL" id="CAJNOT010007580">
    <property type="protein sequence ID" value="CAF1508484.1"/>
    <property type="molecule type" value="Genomic_DNA"/>
</dbReference>
<dbReference type="EMBL" id="CAJOBD010012852">
    <property type="protein sequence ID" value="CAF4185039.1"/>
    <property type="molecule type" value="Genomic_DNA"/>
</dbReference>
<dbReference type="Proteomes" id="UP000663864">
    <property type="component" value="Unassembled WGS sequence"/>
</dbReference>
<gene>
    <name evidence="2" type="ORF">JBS370_LOCUS35717</name>
    <name evidence="1" type="ORF">ZHD862_LOCUS37797</name>
</gene>
<protein>
    <submittedName>
        <fullName evidence="1">Uncharacterized protein</fullName>
    </submittedName>
</protein>
<proteinExistence type="predicted"/>
<evidence type="ECO:0000313" key="2">
    <source>
        <dbReference type="EMBL" id="CAF4185039.1"/>
    </source>
</evidence>
<dbReference type="Proteomes" id="UP000663836">
    <property type="component" value="Unassembled WGS sequence"/>
</dbReference>
<sequence>MNKILQARDDEQQLREERSPMAINNDNISFSSCTHYIDDDIDWNNEDEYEDDTRPLYNGSSITVTNAVYRITNFYLNINLDKEKVNGFLRLIKHLFPKPNLLPSTLKRMNKLLHHVPSTSTTLLCSDCYHSCNAPGIRSQICVNPNCTTSFRQRRTTEIIEIVRFDVRSQI</sequence>
<name>A0A815U2Q6_9BILA</name>